<dbReference type="Gene3D" id="3.60.140.10">
    <property type="entry name" value="CNF1/YfiH-like putative cysteine hydrolases"/>
    <property type="match status" value="1"/>
</dbReference>
<keyword evidence="3" id="KW-0808">Transferase</keyword>
<dbReference type="InterPro" id="IPR003848">
    <property type="entry name" value="DUF218"/>
</dbReference>
<evidence type="ECO:0000256" key="6">
    <source>
        <dbReference type="ARBA" id="ARBA00022833"/>
    </source>
</evidence>
<dbReference type="CDD" id="cd06259">
    <property type="entry name" value="YdcF-like"/>
    <property type="match status" value="1"/>
</dbReference>
<proteinExistence type="inferred from homology"/>
<protein>
    <recommendedName>
        <fullName evidence="11">DUF218 domain-containing protein</fullName>
    </recommendedName>
</protein>
<comment type="catalytic activity">
    <reaction evidence="8">
        <text>adenosine + phosphate = alpha-D-ribose 1-phosphate + adenine</text>
        <dbReference type="Rhea" id="RHEA:27642"/>
        <dbReference type="ChEBI" id="CHEBI:16335"/>
        <dbReference type="ChEBI" id="CHEBI:16708"/>
        <dbReference type="ChEBI" id="CHEBI:43474"/>
        <dbReference type="ChEBI" id="CHEBI:57720"/>
        <dbReference type="EC" id="2.4.2.1"/>
    </reaction>
    <physiologicalReaction direction="left-to-right" evidence="8">
        <dbReference type="Rhea" id="RHEA:27643"/>
    </physiologicalReaction>
</comment>
<gene>
    <name evidence="12" type="ORF">pdam_00008938</name>
</gene>
<dbReference type="PANTHER" id="PTHR30616">
    <property type="entry name" value="UNCHARACTERIZED PROTEIN YFIH"/>
    <property type="match status" value="1"/>
</dbReference>
<dbReference type="Pfam" id="PF02578">
    <property type="entry name" value="Cu-oxidase_4"/>
    <property type="match status" value="1"/>
</dbReference>
<evidence type="ECO:0000256" key="2">
    <source>
        <dbReference type="ARBA" id="ARBA00007353"/>
    </source>
</evidence>
<dbReference type="GO" id="GO:0016787">
    <property type="term" value="F:hydrolase activity"/>
    <property type="evidence" value="ECO:0007669"/>
    <property type="project" value="UniProtKB-KW"/>
</dbReference>
<dbReference type="SUPFAM" id="SSF64438">
    <property type="entry name" value="CNF1/YfiH-like putative cysteine hydrolases"/>
    <property type="match status" value="1"/>
</dbReference>
<dbReference type="InterPro" id="IPR038371">
    <property type="entry name" value="Cu_polyphenol_OxRdtase_sf"/>
</dbReference>
<dbReference type="Gene3D" id="3.40.50.620">
    <property type="entry name" value="HUPs"/>
    <property type="match status" value="1"/>
</dbReference>
<organism evidence="12 13">
    <name type="scientific">Pocillopora damicornis</name>
    <name type="common">Cauliflower coral</name>
    <name type="synonym">Millepora damicornis</name>
    <dbReference type="NCBI Taxonomy" id="46731"/>
    <lineage>
        <taxon>Eukaryota</taxon>
        <taxon>Metazoa</taxon>
        <taxon>Cnidaria</taxon>
        <taxon>Anthozoa</taxon>
        <taxon>Hexacorallia</taxon>
        <taxon>Scleractinia</taxon>
        <taxon>Astrocoeniina</taxon>
        <taxon>Pocilloporidae</taxon>
        <taxon>Pocillopora</taxon>
    </lineage>
</organism>
<evidence type="ECO:0000259" key="11">
    <source>
        <dbReference type="Pfam" id="PF02698"/>
    </source>
</evidence>
<evidence type="ECO:0000256" key="8">
    <source>
        <dbReference type="ARBA" id="ARBA00048968"/>
    </source>
</evidence>
<evidence type="ECO:0000313" key="12">
    <source>
        <dbReference type="EMBL" id="RMX37298.1"/>
    </source>
</evidence>
<dbReference type="STRING" id="46731.A0A3M6T7M5"/>
<dbReference type="GO" id="GO:0005507">
    <property type="term" value="F:copper ion binding"/>
    <property type="evidence" value="ECO:0007669"/>
    <property type="project" value="TreeGrafter"/>
</dbReference>
<comment type="similarity">
    <text evidence="2">Belongs to the purine nucleoside phosphorylase YfiH/LACC1 family.</text>
</comment>
<comment type="catalytic activity">
    <reaction evidence="1">
        <text>inosine + phosphate = alpha-D-ribose 1-phosphate + hypoxanthine</text>
        <dbReference type="Rhea" id="RHEA:27646"/>
        <dbReference type="ChEBI" id="CHEBI:17368"/>
        <dbReference type="ChEBI" id="CHEBI:17596"/>
        <dbReference type="ChEBI" id="CHEBI:43474"/>
        <dbReference type="ChEBI" id="CHEBI:57720"/>
        <dbReference type="EC" id="2.4.2.1"/>
    </reaction>
    <physiologicalReaction direction="left-to-right" evidence="1">
        <dbReference type="Rhea" id="RHEA:27647"/>
    </physiologicalReaction>
</comment>
<name>A0A3M6T7M5_POCDA</name>
<evidence type="ECO:0000256" key="4">
    <source>
        <dbReference type="ARBA" id="ARBA00022723"/>
    </source>
</evidence>
<dbReference type="Pfam" id="PF02698">
    <property type="entry name" value="DUF218"/>
    <property type="match status" value="1"/>
</dbReference>
<evidence type="ECO:0000256" key="1">
    <source>
        <dbReference type="ARBA" id="ARBA00000553"/>
    </source>
</evidence>
<reference evidence="12 13" key="1">
    <citation type="journal article" date="2018" name="Sci. Rep.">
        <title>Comparative analysis of the Pocillopora damicornis genome highlights role of immune system in coral evolution.</title>
        <authorList>
            <person name="Cunning R."/>
            <person name="Bay R.A."/>
            <person name="Gillette P."/>
            <person name="Baker A.C."/>
            <person name="Traylor-Knowles N."/>
        </authorList>
    </citation>
    <scope>NUCLEOTIDE SEQUENCE [LARGE SCALE GENOMIC DNA]</scope>
    <source>
        <strain evidence="12">RSMAS</strain>
        <tissue evidence="12">Whole animal</tissue>
    </source>
</reference>
<dbReference type="InterPro" id="IPR014729">
    <property type="entry name" value="Rossmann-like_a/b/a_fold"/>
</dbReference>
<accession>A0A3M6T7M5</accession>
<dbReference type="Proteomes" id="UP000275408">
    <property type="component" value="Unassembled WGS sequence"/>
</dbReference>
<feature type="compositionally biased region" description="Basic and acidic residues" evidence="10">
    <location>
        <begin position="420"/>
        <end position="435"/>
    </location>
</feature>
<evidence type="ECO:0000256" key="5">
    <source>
        <dbReference type="ARBA" id="ARBA00022801"/>
    </source>
</evidence>
<comment type="caution">
    <text evidence="12">The sequence shown here is derived from an EMBL/GenBank/DDBJ whole genome shotgun (WGS) entry which is preliminary data.</text>
</comment>
<dbReference type="InterPro" id="IPR011324">
    <property type="entry name" value="Cytotoxic_necrot_fac-like_cat"/>
</dbReference>
<keyword evidence="13" id="KW-1185">Reference proteome</keyword>
<keyword evidence="5" id="KW-0378">Hydrolase</keyword>
<sequence length="481" mass="54059">MLGKMSPKKEITICPNNFIENMAEADTPSDIIVVLGCRTSEDGTPSEMLKSRVHRAAELYTSLQQKNIDCRVVVTGYCAQDQVVTEASAIEKYAVENNLIDPKHIIKEEQASSTAENSYYSRIIIDQFGASNVHVVTTQLHMERAKKFFERLYSPEVYNINYYECTHEMNDEEKKHVEDREESLFPLIDEHIKIIMPKLTLPDGKMIEILHSSLVPTDVFNHGFTTRYGGVSTYNTLSSLNLMYSDKRRDPDINVQENRRRLALTARFNPEKFRVAKCVHGADVWVIGDPQPDSYDALVTDNRQFTLAAPGADCPVVLFCDPVKKVCGAAHSGWRGTLAMIGAAVVDVMLTRFECKVKNIQVAIGPSIGPCCFEVGEEEAEKFAEAFNDSVVVRKDGSPRPFIDLRLSIRMQLEKKGVLPKNIDDNTRATDDASKSQHPTQCTSCDPQQRFFSFRRDGSQYGTQVAFISLRESDDSACNIL</sequence>
<feature type="region of interest" description="Disordered" evidence="10">
    <location>
        <begin position="420"/>
        <end position="444"/>
    </location>
</feature>
<dbReference type="GO" id="GO:0017061">
    <property type="term" value="F:S-methyl-5-thioadenosine phosphorylase activity"/>
    <property type="evidence" value="ECO:0007669"/>
    <property type="project" value="UniProtKB-EC"/>
</dbReference>
<dbReference type="InterPro" id="IPR003730">
    <property type="entry name" value="Cu_polyphenol_OxRdtase"/>
</dbReference>
<keyword evidence="4" id="KW-0479">Metal-binding</keyword>
<dbReference type="PANTHER" id="PTHR30616:SF2">
    <property type="entry name" value="PURINE NUCLEOSIDE PHOSPHORYLASE LACC1"/>
    <property type="match status" value="1"/>
</dbReference>
<dbReference type="CDD" id="cd16833">
    <property type="entry name" value="YfiH"/>
    <property type="match status" value="1"/>
</dbReference>
<evidence type="ECO:0000256" key="7">
    <source>
        <dbReference type="ARBA" id="ARBA00047989"/>
    </source>
</evidence>
<evidence type="ECO:0000256" key="9">
    <source>
        <dbReference type="ARBA" id="ARBA00049893"/>
    </source>
</evidence>
<comment type="catalytic activity">
    <reaction evidence="7">
        <text>adenosine + H2O + H(+) = inosine + NH4(+)</text>
        <dbReference type="Rhea" id="RHEA:24408"/>
        <dbReference type="ChEBI" id="CHEBI:15377"/>
        <dbReference type="ChEBI" id="CHEBI:15378"/>
        <dbReference type="ChEBI" id="CHEBI:16335"/>
        <dbReference type="ChEBI" id="CHEBI:17596"/>
        <dbReference type="ChEBI" id="CHEBI:28938"/>
        <dbReference type="EC" id="3.5.4.4"/>
    </reaction>
    <physiologicalReaction direction="left-to-right" evidence="7">
        <dbReference type="Rhea" id="RHEA:24409"/>
    </physiologicalReaction>
</comment>
<evidence type="ECO:0000313" key="13">
    <source>
        <dbReference type="Proteomes" id="UP000275408"/>
    </source>
</evidence>
<evidence type="ECO:0000256" key="3">
    <source>
        <dbReference type="ARBA" id="ARBA00022679"/>
    </source>
</evidence>
<dbReference type="EMBL" id="RCHS01004154">
    <property type="protein sequence ID" value="RMX37298.1"/>
    <property type="molecule type" value="Genomic_DNA"/>
</dbReference>
<dbReference type="OrthoDB" id="10055554at2759"/>
<evidence type="ECO:0000256" key="10">
    <source>
        <dbReference type="SAM" id="MobiDB-lite"/>
    </source>
</evidence>
<feature type="domain" description="DUF218" evidence="11">
    <location>
        <begin position="30"/>
        <end position="153"/>
    </location>
</feature>
<keyword evidence="6" id="KW-0862">Zinc</keyword>
<dbReference type="AlphaFoldDB" id="A0A3M6T7M5"/>
<comment type="catalytic activity">
    <reaction evidence="9">
        <text>S-methyl-5'-thioadenosine + phosphate = 5-(methylsulfanyl)-alpha-D-ribose 1-phosphate + adenine</text>
        <dbReference type="Rhea" id="RHEA:11852"/>
        <dbReference type="ChEBI" id="CHEBI:16708"/>
        <dbReference type="ChEBI" id="CHEBI:17509"/>
        <dbReference type="ChEBI" id="CHEBI:43474"/>
        <dbReference type="ChEBI" id="CHEBI:58533"/>
        <dbReference type="EC" id="2.4.2.28"/>
    </reaction>
    <physiologicalReaction direction="left-to-right" evidence="9">
        <dbReference type="Rhea" id="RHEA:11853"/>
    </physiologicalReaction>
</comment>